<proteinExistence type="predicted"/>
<dbReference type="EMBL" id="KT955714">
    <property type="protein sequence ID" value="AMH39585.1"/>
    <property type="molecule type" value="Genomic_DNA"/>
</dbReference>
<dbReference type="STRING" id="943830.A4A58_03810"/>
<keyword evidence="1" id="KW-0812">Transmembrane</keyword>
<dbReference type="OrthoDB" id="8162319at2"/>
<name>A0A109ZYG0_9BRAD</name>
<dbReference type="RefSeq" id="WP_068729900.1">
    <property type="nucleotide sequence ID" value="NZ_LVYV01000001.1"/>
</dbReference>
<keyword evidence="4" id="KW-1185">Reference proteome</keyword>
<evidence type="ECO:0000256" key="1">
    <source>
        <dbReference type="SAM" id="Phobius"/>
    </source>
</evidence>
<dbReference type="EMBL" id="LVYV01000001">
    <property type="protein sequence ID" value="KZD25545.1"/>
    <property type="molecule type" value="Genomic_DNA"/>
</dbReference>
<dbReference type="Proteomes" id="UP000076574">
    <property type="component" value="Unassembled WGS sequence"/>
</dbReference>
<reference evidence="2" key="1">
    <citation type="submission" date="2015-10" db="EMBL/GenBank/DDBJ databases">
        <title>Evolution marks in rhizobial microsymbionts genomes from the relict species Vavilovia formosa (Stev.) Fed.</title>
        <authorList>
            <person name="Kopat V."/>
        </authorList>
    </citation>
    <scope>NUCLEOTIDE SEQUENCE</scope>
    <source>
        <strain evidence="2">Vaf-07</strain>
    </source>
</reference>
<keyword evidence="1" id="KW-0472">Membrane</keyword>
<evidence type="ECO:0000313" key="3">
    <source>
        <dbReference type="EMBL" id="KZD25545.1"/>
    </source>
</evidence>
<dbReference type="AlphaFoldDB" id="A0A109ZYG0"/>
<protein>
    <submittedName>
        <fullName evidence="2">Bll6880 protein</fullName>
    </submittedName>
</protein>
<evidence type="ECO:0000313" key="4">
    <source>
        <dbReference type="Proteomes" id="UP000076574"/>
    </source>
</evidence>
<reference evidence="3 4" key="2">
    <citation type="submission" date="2016-03" db="EMBL/GenBank/DDBJ databases">
        <title>Microsymbionts genomes from the relict species Vavilovia formosa (Stev.) Fed.</title>
        <authorList>
            <person name="Kopat V."/>
            <person name="Chirak E."/>
            <person name="Kimeklis A."/>
            <person name="Andronov E."/>
        </authorList>
    </citation>
    <scope>NUCLEOTIDE SEQUENCE [LARGE SCALE GENOMIC DNA]</scope>
    <source>
        <strain evidence="3 4">Vaf07</strain>
    </source>
</reference>
<sequence>MVSSLVDIILFAALLFTSIRVTKMHRELVKLRAHQGEFTAVVGKTNETVDDMVLMVREFSADGRQMVQTLGDKIDEARKTIAEIDTRTAAQNPA</sequence>
<gene>
    <name evidence="3" type="ORF">A4A58_03810</name>
    <name evidence="2" type="ORF">PROKKA_00774</name>
</gene>
<evidence type="ECO:0000313" key="2">
    <source>
        <dbReference type="EMBL" id="AMH39585.1"/>
    </source>
</evidence>
<organism evidence="2">
    <name type="scientific">Tardiphaga robiniae</name>
    <dbReference type="NCBI Taxonomy" id="943830"/>
    <lineage>
        <taxon>Bacteria</taxon>
        <taxon>Pseudomonadati</taxon>
        <taxon>Pseudomonadota</taxon>
        <taxon>Alphaproteobacteria</taxon>
        <taxon>Hyphomicrobiales</taxon>
        <taxon>Nitrobacteraceae</taxon>
        <taxon>Tardiphaga</taxon>
    </lineage>
</organism>
<keyword evidence="1" id="KW-1133">Transmembrane helix</keyword>
<feature type="transmembrane region" description="Helical" evidence="1">
    <location>
        <begin position="6"/>
        <end position="22"/>
    </location>
</feature>
<accession>A0A109ZYG0</accession>